<keyword evidence="3" id="KW-1185">Reference proteome</keyword>
<dbReference type="PANTHER" id="PTHR47592">
    <property type="entry name" value="PBF68 PROTEIN"/>
    <property type="match status" value="1"/>
</dbReference>
<dbReference type="AlphaFoldDB" id="A0A2G2XNQ0"/>
<feature type="domain" description="Retrovirus-related Pol polyprotein from transposon TNT 1-94-like beta-barrel" evidence="1">
    <location>
        <begin position="20"/>
        <end position="81"/>
    </location>
</feature>
<dbReference type="PANTHER" id="PTHR47592:SF24">
    <property type="entry name" value="BNACNNG30200D PROTEIN"/>
    <property type="match status" value="1"/>
</dbReference>
<accession>A0A2G2XNQ0</accession>
<name>A0A2G2XNQ0_CAPBA</name>
<reference evidence="3" key="2">
    <citation type="journal article" date="2017" name="J. Anim. Genet.">
        <title>Multiple reference genome sequences of hot pepper reveal the massive evolution of plant disease resistance genes by retroduplication.</title>
        <authorList>
            <person name="Kim S."/>
            <person name="Park J."/>
            <person name="Yeom S.-I."/>
            <person name="Kim Y.-M."/>
            <person name="Seo E."/>
            <person name="Kim K.-T."/>
            <person name="Kim M.-S."/>
            <person name="Lee J.M."/>
            <person name="Cheong K."/>
            <person name="Shin H.-S."/>
            <person name="Kim S.-B."/>
            <person name="Han K."/>
            <person name="Lee J."/>
            <person name="Park M."/>
            <person name="Lee H.-A."/>
            <person name="Lee H.-Y."/>
            <person name="Lee Y."/>
            <person name="Oh S."/>
            <person name="Lee J.H."/>
            <person name="Choi E."/>
            <person name="Choi E."/>
            <person name="Lee S.E."/>
            <person name="Jeon J."/>
            <person name="Kim H."/>
            <person name="Choi G."/>
            <person name="Song H."/>
            <person name="Lee J."/>
            <person name="Lee S.-C."/>
            <person name="Kwon J.-K."/>
            <person name="Lee H.-Y."/>
            <person name="Koo N."/>
            <person name="Hong Y."/>
            <person name="Kim R.W."/>
            <person name="Kang W.-H."/>
            <person name="Huh J.H."/>
            <person name="Kang B.-C."/>
            <person name="Yang T.-J."/>
            <person name="Lee Y.-H."/>
            <person name="Bennetzen J.L."/>
            <person name="Choi D."/>
        </authorList>
    </citation>
    <scope>NUCLEOTIDE SEQUENCE [LARGE SCALE GENOMIC DNA]</scope>
    <source>
        <strain evidence="3">cv. PBC81</strain>
    </source>
</reference>
<dbReference type="InterPro" id="IPR054722">
    <property type="entry name" value="PolX-like_BBD"/>
</dbReference>
<proteinExistence type="predicted"/>
<gene>
    <name evidence="2" type="ORF">CQW23_01471</name>
</gene>
<comment type="caution">
    <text evidence="2">The sequence shown here is derived from an EMBL/GenBank/DDBJ whole genome shotgun (WGS) entry which is preliminary data.</text>
</comment>
<protein>
    <recommendedName>
        <fullName evidence="1">Retrovirus-related Pol polyprotein from transposon TNT 1-94-like beta-barrel domain-containing protein</fullName>
    </recommendedName>
</protein>
<sequence>MDYLCAMLSECNLVGNHREWWMDSDATRHVCANKELFATFTLAQGEEKIYMANSATAKVGGIRKVRLKMTLGKVLTLNNVLRRCKTGMRLVCVDAMQIAIGIGQYHLLPQTGRRSAQTGRRCSGLRLELVLK</sequence>
<evidence type="ECO:0000313" key="3">
    <source>
        <dbReference type="Proteomes" id="UP000224567"/>
    </source>
</evidence>
<dbReference type="EMBL" id="MLFT02000001">
    <property type="protein sequence ID" value="PHT59108.1"/>
    <property type="molecule type" value="Genomic_DNA"/>
</dbReference>
<dbReference type="Proteomes" id="UP000224567">
    <property type="component" value="Unassembled WGS sequence"/>
</dbReference>
<reference evidence="2 3" key="1">
    <citation type="journal article" date="2017" name="Genome Biol.">
        <title>New reference genome sequences of hot pepper reveal the massive evolution of plant disease-resistance genes by retroduplication.</title>
        <authorList>
            <person name="Kim S."/>
            <person name="Park J."/>
            <person name="Yeom S.I."/>
            <person name="Kim Y.M."/>
            <person name="Seo E."/>
            <person name="Kim K.T."/>
            <person name="Kim M.S."/>
            <person name="Lee J.M."/>
            <person name="Cheong K."/>
            <person name="Shin H.S."/>
            <person name="Kim S.B."/>
            <person name="Han K."/>
            <person name="Lee J."/>
            <person name="Park M."/>
            <person name="Lee H.A."/>
            <person name="Lee H.Y."/>
            <person name="Lee Y."/>
            <person name="Oh S."/>
            <person name="Lee J.H."/>
            <person name="Choi E."/>
            <person name="Choi E."/>
            <person name="Lee S.E."/>
            <person name="Jeon J."/>
            <person name="Kim H."/>
            <person name="Choi G."/>
            <person name="Song H."/>
            <person name="Lee J."/>
            <person name="Lee S.C."/>
            <person name="Kwon J.K."/>
            <person name="Lee H.Y."/>
            <person name="Koo N."/>
            <person name="Hong Y."/>
            <person name="Kim R.W."/>
            <person name="Kang W.H."/>
            <person name="Huh J.H."/>
            <person name="Kang B.C."/>
            <person name="Yang T.J."/>
            <person name="Lee Y.H."/>
            <person name="Bennetzen J.L."/>
            <person name="Choi D."/>
        </authorList>
    </citation>
    <scope>NUCLEOTIDE SEQUENCE [LARGE SCALE GENOMIC DNA]</scope>
    <source>
        <strain evidence="3">cv. PBC81</strain>
    </source>
</reference>
<evidence type="ECO:0000259" key="1">
    <source>
        <dbReference type="Pfam" id="PF22936"/>
    </source>
</evidence>
<organism evidence="2 3">
    <name type="scientific">Capsicum baccatum</name>
    <name type="common">Peruvian pepper</name>
    <dbReference type="NCBI Taxonomy" id="33114"/>
    <lineage>
        <taxon>Eukaryota</taxon>
        <taxon>Viridiplantae</taxon>
        <taxon>Streptophyta</taxon>
        <taxon>Embryophyta</taxon>
        <taxon>Tracheophyta</taxon>
        <taxon>Spermatophyta</taxon>
        <taxon>Magnoliopsida</taxon>
        <taxon>eudicotyledons</taxon>
        <taxon>Gunneridae</taxon>
        <taxon>Pentapetalae</taxon>
        <taxon>asterids</taxon>
        <taxon>lamiids</taxon>
        <taxon>Solanales</taxon>
        <taxon>Solanaceae</taxon>
        <taxon>Solanoideae</taxon>
        <taxon>Capsiceae</taxon>
        <taxon>Capsicum</taxon>
    </lineage>
</organism>
<dbReference type="Pfam" id="PF22936">
    <property type="entry name" value="Pol_BBD"/>
    <property type="match status" value="1"/>
</dbReference>
<evidence type="ECO:0000313" key="2">
    <source>
        <dbReference type="EMBL" id="PHT59108.1"/>
    </source>
</evidence>
<dbReference type="OrthoDB" id="2596766at2759"/>